<evidence type="ECO:0000313" key="2">
    <source>
        <dbReference type="EMBL" id="KNC79351.1"/>
    </source>
</evidence>
<gene>
    <name evidence="2" type="ORF">SARC_08257</name>
</gene>
<proteinExistence type="predicted"/>
<name>A0A0L0FRY6_9EUKA</name>
<organism evidence="2 3">
    <name type="scientific">Sphaeroforma arctica JP610</name>
    <dbReference type="NCBI Taxonomy" id="667725"/>
    <lineage>
        <taxon>Eukaryota</taxon>
        <taxon>Ichthyosporea</taxon>
        <taxon>Ichthyophonida</taxon>
        <taxon>Sphaeroforma</taxon>
    </lineage>
</organism>
<evidence type="ECO:0000256" key="1">
    <source>
        <dbReference type="SAM" id="MobiDB-lite"/>
    </source>
</evidence>
<dbReference type="RefSeq" id="XP_014153253.1">
    <property type="nucleotide sequence ID" value="XM_014297778.1"/>
</dbReference>
<dbReference type="GeneID" id="25908761"/>
<sequence length="216" mass="24048">MSLYDSQSYAADGQECLRKLKECSVIYKITINKMQIEGASKNLSLRRFSLLKDTAMETGKKYREYSLALEKRRQAEQALSRSNSVDSAFTDSSENLSNMINQTGMSSSACDDATQFQFESDSDEEEEEFHGVNNDFLHETEGLYTSEDVESDDDEGIASDDDEDDGYVEAYEHCGGFSKVNLEKTSSVLNLRDAKDEICDLAGQVSFSAEAKSTLA</sequence>
<feature type="compositionally biased region" description="Acidic residues" evidence="1">
    <location>
        <begin position="147"/>
        <end position="164"/>
    </location>
</feature>
<evidence type="ECO:0000313" key="3">
    <source>
        <dbReference type="Proteomes" id="UP000054560"/>
    </source>
</evidence>
<keyword evidence="3" id="KW-1185">Reference proteome</keyword>
<feature type="region of interest" description="Disordered" evidence="1">
    <location>
        <begin position="145"/>
        <end position="164"/>
    </location>
</feature>
<accession>A0A0L0FRY6</accession>
<dbReference type="EMBL" id="KQ242321">
    <property type="protein sequence ID" value="KNC79351.1"/>
    <property type="molecule type" value="Genomic_DNA"/>
</dbReference>
<dbReference type="Proteomes" id="UP000054560">
    <property type="component" value="Unassembled WGS sequence"/>
</dbReference>
<feature type="region of interest" description="Disordered" evidence="1">
    <location>
        <begin position="118"/>
        <end position="137"/>
    </location>
</feature>
<protein>
    <submittedName>
        <fullName evidence="2">Uncharacterized protein</fullName>
    </submittedName>
</protein>
<reference evidence="2 3" key="1">
    <citation type="submission" date="2011-02" db="EMBL/GenBank/DDBJ databases">
        <title>The Genome Sequence of Sphaeroforma arctica JP610.</title>
        <authorList>
            <consortium name="The Broad Institute Genome Sequencing Platform"/>
            <person name="Russ C."/>
            <person name="Cuomo C."/>
            <person name="Young S.K."/>
            <person name="Zeng Q."/>
            <person name="Gargeya S."/>
            <person name="Alvarado L."/>
            <person name="Berlin A."/>
            <person name="Chapman S.B."/>
            <person name="Chen Z."/>
            <person name="Freedman E."/>
            <person name="Gellesch M."/>
            <person name="Goldberg J."/>
            <person name="Griggs A."/>
            <person name="Gujja S."/>
            <person name="Heilman E."/>
            <person name="Heiman D."/>
            <person name="Howarth C."/>
            <person name="Mehta T."/>
            <person name="Neiman D."/>
            <person name="Pearson M."/>
            <person name="Roberts A."/>
            <person name="Saif S."/>
            <person name="Shea T."/>
            <person name="Shenoy N."/>
            <person name="Sisk P."/>
            <person name="Stolte C."/>
            <person name="Sykes S."/>
            <person name="White J."/>
            <person name="Yandava C."/>
            <person name="Burger G."/>
            <person name="Gray M.W."/>
            <person name="Holland P.W.H."/>
            <person name="King N."/>
            <person name="Lang F.B.F."/>
            <person name="Roger A.J."/>
            <person name="Ruiz-Trillo I."/>
            <person name="Haas B."/>
            <person name="Nusbaum C."/>
            <person name="Birren B."/>
        </authorList>
    </citation>
    <scope>NUCLEOTIDE SEQUENCE [LARGE SCALE GENOMIC DNA]</scope>
    <source>
        <strain evidence="2 3">JP610</strain>
    </source>
</reference>
<dbReference type="AlphaFoldDB" id="A0A0L0FRY6"/>